<gene>
    <name evidence="3" type="primary">rfaC</name>
    <name evidence="3" type="ORF">KS4_33120</name>
</gene>
<dbReference type="GO" id="GO:0008713">
    <property type="term" value="F:ADP-heptose-lipopolysaccharide heptosyltransferase activity"/>
    <property type="evidence" value="ECO:0007669"/>
    <property type="project" value="TreeGrafter"/>
</dbReference>
<dbReference type="Proteomes" id="UP000317369">
    <property type="component" value="Chromosome"/>
</dbReference>
<dbReference type="PANTHER" id="PTHR30160">
    <property type="entry name" value="TETRAACYLDISACCHARIDE 4'-KINASE-RELATED"/>
    <property type="match status" value="1"/>
</dbReference>
<protein>
    <submittedName>
        <fullName evidence="3">Lipopolysaccharide heptosyltransferase 1</fullName>
        <ecNumber evidence="3">2.-.-.-</ecNumber>
    </submittedName>
</protein>
<evidence type="ECO:0000313" key="4">
    <source>
        <dbReference type="Proteomes" id="UP000317369"/>
    </source>
</evidence>
<sequence length="362" mass="40949">MYAPLPTHPDSVRNILIVRPSALGDVARTVGIPTSLKAFYPNAKIHWVVNSLFTDVVRAHPAVDRVIPFNRKRLNKIGRSLPATRAAFDFKRDLQSVRYDLAFDLQGLARSGFITYLSKAPIRIGFRNARELAHLAYNHKHVITETHTIDQMHALLEAENIPSTKDLTLYTHADDTDWLNDFLVDNNLTNNNYTCLAPTARWLCKCWPIEKYAEIGKRLIEQSLTDKLVILAAPNEKDQLTTLFNRFNHWHLSDRIIISTTTVGQMASLISRCKLLVCNDSAALHIGVGFDRAIATIFGPTDPAFVGPYNRSETVIQPDAAKDSNFKFDYRAHKNDQSLIAQVPTDAVWQIIQHQIQRNNNS</sequence>
<dbReference type="EC" id="2.-.-.-" evidence="3"/>
<proteinExistence type="predicted"/>
<organism evidence="3 4">
    <name type="scientific">Poriferisphaera corsica</name>
    <dbReference type="NCBI Taxonomy" id="2528020"/>
    <lineage>
        <taxon>Bacteria</taxon>
        <taxon>Pseudomonadati</taxon>
        <taxon>Planctomycetota</taxon>
        <taxon>Phycisphaerae</taxon>
        <taxon>Phycisphaerales</taxon>
        <taxon>Phycisphaeraceae</taxon>
        <taxon>Poriferisphaera</taxon>
    </lineage>
</organism>
<dbReference type="GO" id="GO:0005829">
    <property type="term" value="C:cytosol"/>
    <property type="evidence" value="ECO:0007669"/>
    <property type="project" value="TreeGrafter"/>
</dbReference>
<dbReference type="EMBL" id="CP036425">
    <property type="protein sequence ID" value="QDU35231.1"/>
    <property type="molecule type" value="Genomic_DNA"/>
</dbReference>
<evidence type="ECO:0000256" key="2">
    <source>
        <dbReference type="ARBA" id="ARBA00022679"/>
    </source>
</evidence>
<keyword evidence="4" id="KW-1185">Reference proteome</keyword>
<dbReference type="Pfam" id="PF01075">
    <property type="entry name" value="Glyco_transf_9"/>
    <property type="match status" value="1"/>
</dbReference>
<accession>A0A517YYC7</accession>
<dbReference type="GO" id="GO:0009244">
    <property type="term" value="P:lipopolysaccharide core region biosynthetic process"/>
    <property type="evidence" value="ECO:0007669"/>
    <property type="project" value="TreeGrafter"/>
</dbReference>
<keyword evidence="2 3" id="KW-0808">Transferase</keyword>
<keyword evidence="1" id="KW-0328">Glycosyltransferase</keyword>
<evidence type="ECO:0000313" key="3">
    <source>
        <dbReference type="EMBL" id="QDU35231.1"/>
    </source>
</evidence>
<dbReference type="InterPro" id="IPR002201">
    <property type="entry name" value="Glyco_trans_9"/>
</dbReference>
<dbReference type="Gene3D" id="3.40.50.2000">
    <property type="entry name" value="Glycogen Phosphorylase B"/>
    <property type="match status" value="2"/>
</dbReference>
<evidence type="ECO:0000256" key="1">
    <source>
        <dbReference type="ARBA" id="ARBA00022676"/>
    </source>
</evidence>
<dbReference type="OrthoDB" id="9797795at2"/>
<reference evidence="3 4" key="1">
    <citation type="submission" date="2019-02" db="EMBL/GenBank/DDBJ databases">
        <title>Deep-cultivation of Planctomycetes and their phenomic and genomic characterization uncovers novel biology.</title>
        <authorList>
            <person name="Wiegand S."/>
            <person name="Jogler M."/>
            <person name="Boedeker C."/>
            <person name="Pinto D."/>
            <person name="Vollmers J."/>
            <person name="Rivas-Marin E."/>
            <person name="Kohn T."/>
            <person name="Peeters S.H."/>
            <person name="Heuer A."/>
            <person name="Rast P."/>
            <person name="Oberbeckmann S."/>
            <person name="Bunk B."/>
            <person name="Jeske O."/>
            <person name="Meyerdierks A."/>
            <person name="Storesund J.E."/>
            <person name="Kallscheuer N."/>
            <person name="Luecker S."/>
            <person name="Lage O.M."/>
            <person name="Pohl T."/>
            <person name="Merkel B.J."/>
            <person name="Hornburger P."/>
            <person name="Mueller R.-W."/>
            <person name="Bruemmer F."/>
            <person name="Labrenz M."/>
            <person name="Spormann A.M."/>
            <person name="Op den Camp H."/>
            <person name="Overmann J."/>
            <person name="Amann R."/>
            <person name="Jetten M.S.M."/>
            <person name="Mascher T."/>
            <person name="Medema M.H."/>
            <person name="Devos D.P."/>
            <person name="Kaster A.-K."/>
            <person name="Ovreas L."/>
            <person name="Rohde M."/>
            <person name="Galperin M.Y."/>
            <person name="Jogler C."/>
        </authorList>
    </citation>
    <scope>NUCLEOTIDE SEQUENCE [LARGE SCALE GENOMIC DNA]</scope>
    <source>
        <strain evidence="3 4">KS4</strain>
    </source>
</reference>
<dbReference type="CDD" id="cd03789">
    <property type="entry name" value="GT9_LPS_heptosyltransferase"/>
    <property type="match status" value="1"/>
</dbReference>
<dbReference type="RefSeq" id="WP_145080264.1">
    <property type="nucleotide sequence ID" value="NZ_CP036425.1"/>
</dbReference>
<dbReference type="SUPFAM" id="SSF53756">
    <property type="entry name" value="UDP-Glycosyltransferase/glycogen phosphorylase"/>
    <property type="match status" value="1"/>
</dbReference>
<name>A0A517YYC7_9BACT</name>
<dbReference type="PANTHER" id="PTHR30160:SF1">
    <property type="entry name" value="LIPOPOLYSACCHARIDE 1,2-N-ACETYLGLUCOSAMINETRANSFERASE-RELATED"/>
    <property type="match status" value="1"/>
</dbReference>
<dbReference type="KEGG" id="pcor:KS4_33120"/>
<dbReference type="AlphaFoldDB" id="A0A517YYC7"/>
<dbReference type="InterPro" id="IPR051199">
    <property type="entry name" value="LPS_LOS_Heptosyltrfase"/>
</dbReference>